<comment type="caution">
    <text evidence="2">The sequence shown here is derived from an EMBL/GenBank/DDBJ whole genome shotgun (WGS) entry which is preliminary data.</text>
</comment>
<dbReference type="EMBL" id="JAKFHA010000039">
    <property type="protein sequence ID" value="MCF2532834.1"/>
    <property type="molecule type" value="Genomic_DNA"/>
</dbReference>
<name>A0AA41Q746_9ACTN</name>
<evidence type="ECO:0000313" key="3">
    <source>
        <dbReference type="Proteomes" id="UP001165378"/>
    </source>
</evidence>
<reference evidence="2" key="1">
    <citation type="submission" date="2022-01" db="EMBL/GenBank/DDBJ databases">
        <title>Genome-Based Taxonomic Classification of the Phylum Actinobacteria.</title>
        <authorList>
            <person name="Gao Y."/>
        </authorList>
    </citation>
    <scope>NUCLEOTIDE SEQUENCE</scope>
    <source>
        <strain evidence="2">KLBMP 8922</strain>
    </source>
</reference>
<feature type="transmembrane region" description="Helical" evidence="1">
    <location>
        <begin position="12"/>
        <end position="36"/>
    </location>
</feature>
<organism evidence="2 3">
    <name type="scientific">Yinghuangia soli</name>
    <dbReference type="NCBI Taxonomy" id="2908204"/>
    <lineage>
        <taxon>Bacteria</taxon>
        <taxon>Bacillati</taxon>
        <taxon>Actinomycetota</taxon>
        <taxon>Actinomycetes</taxon>
        <taxon>Kitasatosporales</taxon>
        <taxon>Streptomycetaceae</taxon>
        <taxon>Yinghuangia</taxon>
    </lineage>
</organism>
<accession>A0AA41Q746</accession>
<dbReference type="AlphaFoldDB" id="A0AA41Q746"/>
<dbReference type="RefSeq" id="WP_235057608.1">
    <property type="nucleotide sequence ID" value="NZ_JAKFHA010000039.1"/>
</dbReference>
<keyword evidence="1" id="KW-0812">Transmembrane</keyword>
<proteinExistence type="predicted"/>
<evidence type="ECO:0000256" key="1">
    <source>
        <dbReference type="SAM" id="Phobius"/>
    </source>
</evidence>
<gene>
    <name evidence="2" type="ORF">LZ495_37255</name>
</gene>
<sequence>MGRKGKGGWRWWYVLHPGVWVFVGLFGLGTAASWIAGLRRTVTTEQARRRAGEFADATFALLPKGLSVERFGGVDAVRGDPFARGLDGGVSTEQVFRIAGIRTATVLPAMDLIGSHWVRNGFAVDRDDRVGPNPALVLKERRAPRGARITLVLQGYERGDLYVTVGTEDSWPDGRRPRRR</sequence>
<evidence type="ECO:0000313" key="2">
    <source>
        <dbReference type="EMBL" id="MCF2532834.1"/>
    </source>
</evidence>
<dbReference type="Proteomes" id="UP001165378">
    <property type="component" value="Unassembled WGS sequence"/>
</dbReference>
<keyword evidence="1" id="KW-0472">Membrane</keyword>
<protein>
    <submittedName>
        <fullName evidence="2">Uncharacterized protein</fullName>
    </submittedName>
</protein>
<keyword evidence="3" id="KW-1185">Reference proteome</keyword>
<keyword evidence="1" id="KW-1133">Transmembrane helix</keyword>